<proteinExistence type="predicted"/>
<evidence type="ECO:0000313" key="3">
    <source>
        <dbReference type="EMBL" id="GAA0185164.1"/>
    </source>
</evidence>
<sequence length="149" mass="16220">MNATVAQLETEFKRFGPIKQGGVQVRSNRQQGFCFGFVEFQDLGSMHSAIEASPVTIGDHQVVVEKKRTTTRVGSRGRIFPARGGYRSDIFRGLGNFNGGRGYGRNDFGGQGDFPGRGRFQGGRGGDNYQQGRGRGGRRGGSYQYIASS</sequence>
<comment type="caution">
    <text evidence="3">The sequence shown here is derived from an EMBL/GenBank/DDBJ whole genome shotgun (WGS) entry which is preliminary data.</text>
</comment>
<evidence type="ECO:0000259" key="2">
    <source>
        <dbReference type="Pfam" id="PF00076"/>
    </source>
</evidence>
<dbReference type="EMBL" id="BAABME010012484">
    <property type="protein sequence ID" value="GAA0185164.1"/>
    <property type="molecule type" value="Genomic_DNA"/>
</dbReference>
<dbReference type="CDD" id="cd00590">
    <property type="entry name" value="RRM_SF"/>
    <property type="match status" value="1"/>
</dbReference>
<reference evidence="3 4" key="1">
    <citation type="submission" date="2024-01" db="EMBL/GenBank/DDBJ databases">
        <title>The complete chloroplast genome sequence of Lithospermum erythrorhizon: insights into the phylogenetic relationship among Boraginaceae species and the maternal lineages of purple gromwells.</title>
        <authorList>
            <person name="Okada T."/>
            <person name="Watanabe K."/>
        </authorList>
    </citation>
    <scope>NUCLEOTIDE SEQUENCE [LARGE SCALE GENOMIC DNA]</scope>
</reference>
<dbReference type="GO" id="GO:1990904">
    <property type="term" value="C:ribonucleoprotein complex"/>
    <property type="evidence" value="ECO:0007669"/>
    <property type="project" value="TreeGrafter"/>
</dbReference>
<dbReference type="AlphaFoldDB" id="A0AAV3RXJ1"/>
<dbReference type="InterPro" id="IPR012677">
    <property type="entry name" value="Nucleotide-bd_a/b_plait_sf"/>
</dbReference>
<feature type="compositionally biased region" description="Gly residues" evidence="1">
    <location>
        <begin position="106"/>
        <end position="126"/>
    </location>
</feature>
<dbReference type="Proteomes" id="UP001454036">
    <property type="component" value="Unassembled WGS sequence"/>
</dbReference>
<dbReference type="SUPFAM" id="SSF54928">
    <property type="entry name" value="RNA-binding domain, RBD"/>
    <property type="match status" value="1"/>
</dbReference>
<dbReference type="GO" id="GO:0005829">
    <property type="term" value="C:cytosol"/>
    <property type="evidence" value="ECO:0007669"/>
    <property type="project" value="TreeGrafter"/>
</dbReference>
<dbReference type="InterPro" id="IPR000504">
    <property type="entry name" value="RRM_dom"/>
</dbReference>
<dbReference type="InterPro" id="IPR035979">
    <property type="entry name" value="RBD_domain_sf"/>
</dbReference>
<dbReference type="InterPro" id="IPR039539">
    <property type="entry name" value="Ras_GTPase_bind_prot"/>
</dbReference>
<feature type="region of interest" description="Disordered" evidence="1">
    <location>
        <begin position="106"/>
        <end position="149"/>
    </location>
</feature>
<dbReference type="Gene3D" id="3.30.70.330">
    <property type="match status" value="1"/>
</dbReference>
<protein>
    <recommendedName>
        <fullName evidence="2">RRM domain-containing protein</fullName>
    </recommendedName>
</protein>
<feature type="domain" description="RRM" evidence="2">
    <location>
        <begin position="3"/>
        <end position="52"/>
    </location>
</feature>
<name>A0AAV3RXJ1_LITER</name>
<dbReference type="GO" id="GO:0003729">
    <property type="term" value="F:mRNA binding"/>
    <property type="evidence" value="ECO:0007669"/>
    <property type="project" value="TreeGrafter"/>
</dbReference>
<keyword evidence="4" id="KW-1185">Reference proteome</keyword>
<dbReference type="PANTHER" id="PTHR10693:SF64">
    <property type="entry name" value="NTF2 DOMAIN-CONTAINING PROTEIN"/>
    <property type="match status" value="1"/>
</dbReference>
<organism evidence="3 4">
    <name type="scientific">Lithospermum erythrorhizon</name>
    <name type="common">Purple gromwell</name>
    <name type="synonym">Lithospermum officinale var. erythrorhizon</name>
    <dbReference type="NCBI Taxonomy" id="34254"/>
    <lineage>
        <taxon>Eukaryota</taxon>
        <taxon>Viridiplantae</taxon>
        <taxon>Streptophyta</taxon>
        <taxon>Embryophyta</taxon>
        <taxon>Tracheophyta</taxon>
        <taxon>Spermatophyta</taxon>
        <taxon>Magnoliopsida</taxon>
        <taxon>eudicotyledons</taxon>
        <taxon>Gunneridae</taxon>
        <taxon>Pentapetalae</taxon>
        <taxon>asterids</taxon>
        <taxon>lamiids</taxon>
        <taxon>Boraginales</taxon>
        <taxon>Boraginaceae</taxon>
        <taxon>Boraginoideae</taxon>
        <taxon>Lithospermeae</taxon>
        <taxon>Lithospermum</taxon>
    </lineage>
</organism>
<gene>
    <name evidence="3" type="ORF">LIER_32452</name>
</gene>
<dbReference type="PANTHER" id="PTHR10693">
    <property type="entry name" value="RAS GTPASE-ACTIVATING PROTEIN-BINDING PROTEIN"/>
    <property type="match status" value="1"/>
</dbReference>
<evidence type="ECO:0000313" key="4">
    <source>
        <dbReference type="Proteomes" id="UP001454036"/>
    </source>
</evidence>
<accession>A0AAV3RXJ1</accession>
<dbReference type="Pfam" id="PF00076">
    <property type="entry name" value="RRM_1"/>
    <property type="match status" value="1"/>
</dbReference>
<evidence type="ECO:0000256" key="1">
    <source>
        <dbReference type="SAM" id="MobiDB-lite"/>
    </source>
</evidence>